<dbReference type="Gene3D" id="1.20.58.530">
    <property type="match status" value="1"/>
</dbReference>
<evidence type="ECO:0000256" key="2">
    <source>
        <dbReference type="ARBA" id="ARBA00022741"/>
    </source>
</evidence>
<dbReference type="Gene3D" id="1.20.120.720">
    <property type="entry name" value="Myosin VI head, motor domain, U50 subdomain"/>
    <property type="match status" value="1"/>
</dbReference>
<dbReference type="GO" id="GO:0005524">
    <property type="term" value="F:ATP binding"/>
    <property type="evidence" value="ECO:0007669"/>
    <property type="project" value="UniProtKB-UniRule"/>
</dbReference>
<dbReference type="Proteomes" id="UP000424527">
    <property type="component" value="Unassembled WGS sequence"/>
</dbReference>
<feature type="domain" description="MyTH4" evidence="9">
    <location>
        <begin position="2657"/>
        <end position="2808"/>
    </location>
</feature>
<dbReference type="InterPro" id="IPR001609">
    <property type="entry name" value="Myosin_head_motor_dom-like"/>
</dbReference>
<keyword evidence="4 7" id="KW-0518">Myosin</keyword>
<dbReference type="InterPro" id="IPR036961">
    <property type="entry name" value="Kinesin_motor_dom_sf"/>
</dbReference>
<feature type="compositionally biased region" description="Acidic residues" evidence="8">
    <location>
        <begin position="122"/>
        <end position="137"/>
    </location>
</feature>
<comment type="similarity">
    <text evidence="1 7">Belongs to the TRAFAC class myosin-kinesin ATPase superfamily. Myosin family.</text>
</comment>
<feature type="region of interest" description="Disordered" evidence="8">
    <location>
        <begin position="2970"/>
        <end position="2992"/>
    </location>
</feature>
<evidence type="ECO:0000256" key="8">
    <source>
        <dbReference type="SAM" id="MobiDB-lite"/>
    </source>
</evidence>
<evidence type="ECO:0000259" key="9">
    <source>
        <dbReference type="PROSITE" id="PS51016"/>
    </source>
</evidence>
<dbReference type="SMART" id="SM00139">
    <property type="entry name" value="MyTH4"/>
    <property type="match status" value="1"/>
</dbReference>
<keyword evidence="12" id="KW-1185">Reference proteome</keyword>
<dbReference type="GO" id="GO:0003779">
    <property type="term" value="F:actin binding"/>
    <property type="evidence" value="ECO:0007669"/>
    <property type="project" value="UniProtKB-KW"/>
</dbReference>
<feature type="region of interest" description="Disordered" evidence="8">
    <location>
        <begin position="3112"/>
        <end position="3213"/>
    </location>
</feature>
<proteinExistence type="inferred from homology"/>
<feature type="domain" description="Myosin motor" evidence="10">
    <location>
        <begin position="1893"/>
        <end position="2457"/>
    </location>
</feature>
<evidence type="ECO:0000256" key="5">
    <source>
        <dbReference type="ARBA" id="ARBA00023175"/>
    </source>
</evidence>
<feature type="compositionally biased region" description="Polar residues" evidence="8">
    <location>
        <begin position="707"/>
        <end position="773"/>
    </location>
</feature>
<feature type="compositionally biased region" description="Polar residues" evidence="8">
    <location>
        <begin position="3141"/>
        <end position="3150"/>
    </location>
</feature>
<feature type="binding site" evidence="7">
    <location>
        <begin position="1986"/>
        <end position="1993"/>
    </location>
    <ligand>
        <name>ATP</name>
        <dbReference type="ChEBI" id="CHEBI:30616"/>
    </ligand>
</feature>
<accession>A0A6G0J9J0</accession>
<dbReference type="PROSITE" id="PS51456">
    <property type="entry name" value="MYOSIN_MOTOR"/>
    <property type="match status" value="1"/>
</dbReference>
<feature type="compositionally biased region" description="Acidic residues" evidence="8">
    <location>
        <begin position="70"/>
        <end position="96"/>
    </location>
</feature>
<dbReference type="Gene3D" id="1.25.40.530">
    <property type="entry name" value="MyTH4 domain"/>
    <property type="match status" value="1"/>
</dbReference>
<gene>
    <name evidence="11" type="ORF">D5F01_LYC00558</name>
</gene>
<dbReference type="PROSITE" id="PS51016">
    <property type="entry name" value="MYTH4"/>
    <property type="match status" value="1"/>
</dbReference>
<feature type="region of interest" description="Disordered" evidence="8">
    <location>
        <begin position="1"/>
        <end position="177"/>
    </location>
</feature>
<evidence type="ECO:0000256" key="1">
    <source>
        <dbReference type="ARBA" id="ARBA00008314"/>
    </source>
</evidence>
<evidence type="ECO:0000256" key="6">
    <source>
        <dbReference type="ARBA" id="ARBA00023203"/>
    </source>
</evidence>
<dbReference type="Gene3D" id="3.40.850.10">
    <property type="entry name" value="Kinesin motor domain"/>
    <property type="match status" value="1"/>
</dbReference>
<dbReference type="GO" id="GO:0016459">
    <property type="term" value="C:myosin complex"/>
    <property type="evidence" value="ECO:0007669"/>
    <property type="project" value="UniProtKB-KW"/>
</dbReference>
<dbReference type="Gene3D" id="1.10.10.820">
    <property type="match status" value="1"/>
</dbReference>
<protein>
    <submittedName>
        <fullName evidence="11">Unconventional myosin-XV Unconventional myosin-15</fullName>
    </submittedName>
</protein>
<feature type="compositionally biased region" description="Basic and acidic residues" evidence="8">
    <location>
        <begin position="1"/>
        <end position="59"/>
    </location>
</feature>
<keyword evidence="5 7" id="KW-0505">Motor protein</keyword>
<feature type="compositionally biased region" description="Basic and acidic residues" evidence="8">
    <location>
        <begin position="1850"/>
        <end position="1864"/>
    </location>
</feature>
<dbReference type="Pfam" id="PF00784">
    <property type="entry name" value="MyTH4"/>
    <property type="match status" value="1"/>
</dbReference>
<feature type="region of interest" description="Disordered" evidence="8">
    <location>
        <begin position="234"/>
        <end position="256"/>
    </location>
</feature>
<feature type="region of interest" description="Disordered" evidence="8">
    <location>
        <begin position="316"/>
        <end position="337"/>
    </location>
</feature>
<evidence type="ECO:0000259" key="10">
    <source>
        <dbReference type="PROSITE" id="PS51456"/>
    </source>
</evidence>
<feature type="compositionally biased region" description="Basic and acidic residues" evidence="8">
    <location>
        <begin position="149"/>
        <end position="170"/>
    </location>
</feature>
<keyword evidence="3 7" id="KW-0067">ATP-binding</keyword>
<dbReference type="SMART" id="SM00242">
    <property type="entry name" value="MYSc"/>
    <property type="match status" value="1"/>
</dbReference>
<feature type="compositionally biased region" description="Gly residues" evidence="8">
    <location>
        <begin position="2972"/>
        <end position="2981"/>
    </location>
</feature>
<dbReference type="PRINTS" id="PR00193">
    <property type="entry name" value="MYOSINHEAVY"/>
</dbReference>
<feature type="region of interest" description="Disordered" evidence="8">
    <location>
        <begin position="657"/>
        <end position="783"/>
    </location>
</feature>
<dbReference type="InterPro" id="IPR038185">
    <property type="entry name" value="MyTH4_dom_sf"/>
</dbReference>
<comment type="caution">
    <text evidence="7">Lacks conserved residue(s) required for the propagation of feature annotation.</text>
</comment>
<evidence type="ECO:0000256" key="7">
    <source>
        <dbReference type="PROSITE-ProRule" id="PRU00782"/>
    </source>
</evidence>
<feature type="compositionally biased region" description="Basic and acidic residues" evidence="8">
    <location>
        <begin position="242"/>
        <end position="252"/>
    </location>
</feature>
<feature type="region of interest" description="Disordered" evidence="8">
    <location>
        <begin position="1845"/>
        <end position="1864"/>
    </location>
</feature>
<keyword evidence="2 7" id="KW-0547">Nucleotide-binding</keyword>
<feature type="compositionally biased region" description="Low complexity" evidence="8">
    <location>
        <begin position="666"/>
        <end position="701"/>
    </location>
</feature>
<dbReference type="SUPFAM" id="SSF52540">
    <property type="entry name" value="P-loop containing nucleoside triphosphate hydrolases"/>
    <property type="match status" value="1"/>
</dbReference>
<dbReference type="GO" id="GO:0003774">
    <property type="term" value="F:cytoskeletal motor activity"/>
    <property type="evidence" value="ECO:0007669"/>
    <property type="project" value="UniProtKB-UniRule"/>
</dbReference>
<dbReference type="InterPro" id="IPR000857">
    <property type="entry name" value="MyTH4_dom"/>
</dbReference>
<reference evidence="11 12" key="1">
    <citation type="submission" date="2019-07" db="EMBL/GenBank/DDBJ databases">
        <title>Chromosome genome assembly for large yellow croaker.</title>
        <authorList>
            <person name="Xiao S."/>
        </authorList>
    </citation>
    <scope>NUCLEOTIDE SEQUENCE [LARGE SCALE GENOMIC DNA]</scope>
    <source>
        <strain evidence="11">JMULYC20181020</strain>
        <tissue evidence="11">Muscle</tissue>
    </source>
</reference>
<evidence type="ECO:0000256" key="3">
    <source>
        <dbReference type="ARBA" id="ARBA00022840"/>
    </source>
</evidence>
<evidence type="ECO:0000313" key="11">
    <source>
        <dbReference type="EMBL" id="KAE8300418.1"/>
    </source>
</evidence>
<keyword evidence="6 7" id="KW-0009">Actin-binding</keyword>
<dbReference type="PROSITE" id="PS50096">
    <property type="entry name" value="IQ"/>
    <property type="match status" value="1"/>
</dbReference>
<dbReference type="PANTHER" id="PTHR22692:SF21">
    <property type="entry name" value="MYOSIN XVA"/>
    <property type="match status" value="1"/>
</dbReference>
<comment type="caution">
    <text evidence="11">The sequence shown here is derived from an EMBL/GenBank/DDBJ whole genome shotgun (WGS) entry which is preliminary data.</text>
</comment>
<name>A0A6G0J9J0_LARCR</name>
<evidence type="ECO:0000313" key="12">
    <source>
        <dbReference type="Proteomes" id="UP000424527"/>
    </source>
</evidence>
<dbReference type="EMBL" id="REGW02000001">
    <property type="protein sequence ID" value="KAE8300418.1"/>
    <property type="molecule type" value="Genomic_DNA"/>
</dbReference>
<evidence type="ECO:0000256" key="4">
    <source>
        <dbReference type="ARBA" id="ARBA00023123"/>
    </source>
</evidence>
<feature type="compositionally biased region" description="Basic and acidic residues" evidence="8">
    <location>
        <begin position="106"/>
        <end position="121"/>
    </location>
</feature>
<dbReference type="InterPro" id="IPR027417">
    <property type="entry name" value="P-loop_NTPase"/>
</dbReference>
<dbReference type="InterPro" id="IPR051567">
    <property type="entry name" value="Unconventional_Myosin_ATPase"/>
</dbReference>
<sequence>MPGKKDAKKDAKKGGKPEPEKKKEEEKKGKDDKKGGKDEKKSSKDEKKGGKKGKEEPKGKGKGKGKKEESEEEEEEPMSEEAEEGSEEEDEEEESEDDRKRKGRGGKGDKGKKGRSRRGDTTEEDEEDEEDEDDEDDPKSKKKSKGKGGKSDKEKKKGKKDGPPIKEIPKKGLKNMSRMFMKFSGFKRRRNSRKKLKSTSRLFLGLGKRKNRLAKKKRRKSMLKNTSRFMMRFKASKKKKQKEKEAKEKEKAAATGGRKPSYMLLRLGGNEKKGFFQGLFRKKTGDGPPEDFKNSSALLGKVAAATNWLTKRFLSTKMRGNPGHHGGRRANSREGGYDHGYHNDGYEHGEEAYGYDHQHSSHHKGYGGYDDYGHYQDEATAYGGQTQYGYYDNAAGGADYQDLGYYEDEVLYEPNTQYYEGGHHNESMGDYYNPAQGYYNNQEGDYYGYQQQQATAMYGDEGLDYYALMGADHVYGGEVDGFLDPQAQGYYDANSQGVYYGDGQGGYYDTGQAGYYENPYAATMGMQDGLTQDYQLTYTDAGMPYQDYSSQQVMGMPVGGQQVFGYGGQGMGQVQGMYGGQFADPLDQYGGGIGGIQGGEMTFRVPRPQVRLFGKERLDVPLPPPPTLPPDPEFECNVTTATGDVTTASNDVPTRTEYAHPNDAITGDVTTATNDGTTAADDAPANDATTATNDAPTNDITTRADDVSTNDVTTRADDASTNDVTTRADDASTNDVTTRADDASTNDVTTRADDASTNDVTTRADDASTNDVSTRSDDASTNDVTTRADDVAAATNDVITATDDDRPNDDVTANGLWPSANPYSNCHDDKTSKYVSPLCTAYATLSNSIPPLCHHALPTNATPSLCHGFPSTFSYASTETQPIPTTVHEGAPACPIIIITYPLSPLNSTAQGTHTNGPAQDGGKCSFRSSPLLSPQAVHPPTYAPQAYVSAPYADVYTQQPHQLIAPPSPMLPGAMRNQVVRQASFTSQLGPVPPQMVTEYVEPYVPSSPLLSGALQNQVIQDASYVSSLQRPMSPYEQPMAPSSPMLSGALQNQTIRDASYYSPLQRPVSPYEQPMPPSSPMLSGALQNQAIRDASYQSSLQRPVSPYEQPMPPSSPMLSGALQNQVIRDASYQSSLQRPMSPYEQPMPPSSPMLSGALQNQAIRDASFQSSLQRPMSPYEQPMPPSSPMLSGALQNQAIRDASFQSSLQRPMSPYEQPMPPSSPMLSGALQNQTIRDASYYSPLQRPMSPYEQPMPPSSPMLSGALQNQAIRDASYQSALRRPSSPYEQLMPPSSPMLSGALQNQALRDASYVSPLQRPQSPYASVPSSPMLSGAMIHGQALRGVASYQAPQFRSPYGPPVVSSPMLNDALQNRAGLQNVSSLRSPMMQRYNPYAPAGPQLHSALQQNPNLRHASFQTPMQLRRPSYVQPTSPMLGSALQNRQVMQSSYRLPDGTFVSPYATAPSSPMLGTALQNQQLRSASYTLPDGSIIRQSISPNLAKALSNPALREASYALPDGTLVIDPKKQKSPNLAAALKNPYLKSASYTLPDGTIIIDPRKPLSPNLSSALQNSALLNASFTLPEGIHDPNVPISPNLALALSNPALKGASYTLSDGTIIVDPRKKTPNLAAALSNPYLKGVSYTLPDGTIIIDPRKPVSPNLSKALMNKDLREASYRLPDGSLAIPGQKPNLAFALRRNQAVRSKGLYQLSGDSVLSGAPKPSTPNLSRAMRNEDLQGVRFRLPDSSLLTRRFHNPSLSDAIQNQQLRYASYRVPTGLHGEDDRYAVIPPYGPRSGHWARNARGGGEGGEDVWAAERVLPHGTVQNLSKWSMYREDGVLEGYSPTPRIVDGKPQDPEWTPDRERVPGQSWYDKIYSILSMPATGHRAKNWAEGMEDLTQLPELNETTVLMNLKKRFDQDLAYTYIGSILVSVNPYKLLNIYGTDMVLQYSGRGLSDNPPHLFAIANLSYTTMMDAKKDQCIVISGESGSGKTEATKLILRYLTAIHHKCNVTQQIEILEATPLLESFGNAKTVRNDNSSRFGKYTQIYMEEGVISGAITSQYLLEKSRIVFQAKSERNYHIFYEMLAGLPPNEKQSFYLQEAETYYYLNQGGDCTIEGKDDAEDFRRLLSAMDILCFTPEEQNGIYRLLSSVLHLGNVYFQPHQAEGQEVAAVVSTQEIRVIAELLQVSPEGLQKSVTFKMTDTVREKIFTPLTVESAVDARDAVAKILYSLLFSWLTERINGRVYPRNEALSISILDIYGFEELQVNSFEQLCINYANETLQFYFNRVIFQEEQEEYMREQIQWQQQPVSHNQACLDLIAAKPHGILRILDDQSGFPQATDHTFLQKCHYHHGNDPLYARPKMPLPEFTLKHYAGKVTYQVQKFLDKNYDVVRQDVLDLFIQSKNRMVSSLFLKHSESMARSNVRRSSTARRCQANTVSAKFQNSLQELLEKMQRRRELCHHAPQARTGQAGSYQLGVSKIFLKEELYQLLEGKRDRVLNLAAMALQRVTRMCFIRKNFLKFRRRVVLFQARSKGYVARKQIIHRRKCLIRFRSTVLLVVNRQRYMRTVVEVARKAEEDRINREVMNVTTLPIPAELAGLLQAASGGEELHSDCLAVVQAPKVQIDPQLTLPLDINNYLMTHYIRAIFREPLFGMVTTPVEDSLIRMDAELKQGAVNIFILILRFMGDPNLNGAQENLFGNYIIQRGLANPNLRDEILAQIANQVWRNPNILNSERGWLLLSSCLSAFLPSQRLAKYLLKFVSDYGPEGYDCVCQSRLLQALQRLNVGPEYVRTYPPCLLEWTANRKRAHTVLHIHCFDGVSFLCPLHSWTTGEEMAKDILQHRGVVEGRRGWSVLLKEPAQWVELEGSDYVLDLMSDLELPADFPKHSSYFIISAQEPTRVRANASISLLGGGFDLKEDVIPSTIPGSDIQDFEPQKGMDRYLDSLFDPVLSDGTGEIESAALSSRMKGAGGVGGGWQQDGQSTGPPPPPGAVRVLPVGGVMSPPVAAVAPVTPDMQQNVVAQQQQAIMNQQAIIMAQQMTMQAMAMVGSPVTSPPTSPVTSPPMSPLLTHPPSPYAFSSPYVVIPPSPYANIPPSPYANFSPNHYVAENIPPSPYPPTAQPAAQPQASEPNPQPSSTKTNKTTSGQPKAKATAQGESGKDSSSRRKAPGVPINKDTPARKSAPGKTSPPPAVEVVKYSPQTNRSRRPQP</sequence>
<feature type="compositionally biased region" description="Low complexity" evidence="8">
    <location>
        <begin position="3124"/>
        <end position="3140"/>
    </location>
</feature>
<dbReference type="PANTHER" id="PTHR22692">
    <property type="entry name" value="MYOSIN VII, XV"/>
    <property type="match status" value="1"/>
</dbReference>
<dbReference type="Pfam" id="PF00063">
    <property type="entry name" value="Myosin_head"/>
    <property type="match status" value="1"/>
</dbReference>
<dbReference type="FunFam" id="1.10.10.820:FF:000001">
    <property type="entry name" value="Myosin heavy chain"/>
    <property type="match status" value="1"/>
</dbReference>
<organism evidence="11 12">
    <name type="scientific">Larimichthys crocea</name>
    <name type="common">Large yellow croaker</name>
    <name type="synonym">Pseudosciaena crocea</name>
    <dbReference type="NCBI Taxonomy" id="215358"/>
    <lineage>
        <taxon>Eukaryota</taxon>
        <taxon>Metazoa</taxon>
        <taxon>Chordata</taxon>
        <taxon>Craniata</taxon>
        <taxon>Vertebrata</taxon>
        <taxon>Euteleostomi</taxon>
        <taxon>Actinopterygii</taxon>
        <taxon>Neopterygii</taxon>
        <taxon>Teleostei</taxon>
        <taxon>Neoteleostei</taxon>
        <taxon>Acanthomorphata</taxon>
        <taxon>Eupercaria</taxon>
        <taxon>Sciaenidae</taxon>
        <taxon>Larimichthys</taxon>
    </lineage>
</organism>